<dbReference type="EMBL" id="KB302059">
    <property type="protein sequence ID" value="ELU04833.1"/>
    <property type="molecule type" value="Genomic_DNA"/>
</dbReference>
<dbReference type="EMBL" id="AMQN01008044">
    <property type="status" value="NOT_ANNOTATED_CDS"/>
    <property type="molecule type" value="Genomic_DNA"/>
</dbReference>
<dbReference type="PANTHER" id="PTHR31389">
    <property type="entry name" value="LD39211P"/>
    <property type="match status" value="1"/>
</dbReference>
<dbReference type="FunCoup" id="R7UFE7">
    <property type="interactions" value="93"/>
</dbReference>
<evidence type="ECO:0000313" key="4">
    <source>
        <dbReference type="Proteomes" id="UP000014760"/>
    </source>
</evidence>
<evidence type="ECO:0000256" key="1">
    <source>
        <dbReference type="SAM" id="SignalP"/>
    </source>
</evidence>
<feature type="signal peptide" evidence="1">
    <location>
        <begin position="1"/>
        <end position="26"/>
    </location>
</feature>
<keyword evidence="4" id="KW-1185">Reference proteome</keyword>
<name>R7UFE7_CAPTE</name>
<keyword evidence="1" id="KW-0732">Signal</keyword>
<dbReference type="AlphaFoldDB" id="R7UFE7"/>
<organism evidence="2">
    <name type="scientific">Capitella teleta</name>
    <name type="common">Polychaete worm</name>
    <dbReference type="NCBI Taxonomy" id="283909"/>
    <lineage>
        <taxon>Eukaryota</taxon>
        <taxon>Metazoa</taxon>
        <taxon>Spiralia</taxon>
        <taxon>Lophotrochozoa</taxon>
        <taxon>Annelida</taxon>
        <taxon>Polychaeta</taxon>
        <taxon>Sedentaria</taxon>
        <taxon>Scolecida</taxon>
        <taxon>Capitellidae</taxon>
        <taxon>Capitella</taxon>
    </lineage>
</organism>
<evidence type="ECO:0000313" key="2">
    <source>
        <dbReference type="EMBL" id="ELU04833.1"/>
    </source>
</evidence>
<evidence type="ECO:0008006" key="5">
    <source>
        <dbReference type="Google" id="ProtNLM"/>
    </source>
</evidence>
<dbReference type="PANTHER" id="PTHR31389:SF4">
    <property type="entry name" value="LD39211P"/>
    <property type="match status" value="1"/>
</dbReference>
<dbReference type="EnsemblMetazoa" id="CapteT198493">
    <property type="protein sequence ID" value="CapteP198493"/>
    <property type="gene ID" value="CapteG198493"/>
</dbReference>
<sequence length="360" mass="42294">MARLIRVCLCVISFWLVHIVIDLVKPRNLCEKFIQYESLLDTCQLQYGYNGTIGRQFRPPFDFMTSLNLHRMKLANESYNAKDTDFTFVMAASRNHFEQSMDAVASIQENFPDNRIVYFDWNLSKLQREQMTKWCNVELRDFDMKLLPTYHEYAHKIPRYQSMKIQAVALVLVETPYVIWADASVRFLKSDLRPQIALAKQNGDLVFFTRTEIHSTFAVTDPNTYEFLPTDLSQQQRPIHVQSTSFMLINTPEVFHNVIWWWLICSLDKSCIAPNENTHCFPNTAINNMTEYLGCHRCDQSVVNVLVSNWFNFNQSRYFLSEVERPLIKIERFKSMKLAVKQCEDQEFASHPPDSYIGTR</sequence>
<proteinExistence type="predicted"/>
<dbReference type="OMA" id="VERYICD"/>
<protein>
    <recommendedName>
        <fullName evidence="5">Nucleotide-diphospho-sugar transferase domain-containing protein</fullName>
    </recommendedName>
</protein>
<accession>R7UFE7</accession>
<dbReference type="Proteomes" id="UP000014760">
    <property type="component" value="Unassembled WGS sequence"/>
</dbReference>
<reference evidence="4" key="1">
    <citation type="submission" date="2012-12" db="EMBL/GenBank/DDBJ databases">
        <authorList>
            <person name="Hellsten U."/>
            <person name="Grimwood J."/>
            <person name="Chapman J.A."/>
            <person name="Shapiro H."/>
            <person name="Aerts A."/>
            <person name="Otillar R.P."/>
            <person name="Terry A.Y."/>
            <person name="Boore J.L."/>
            <person name="Simakov O."/>
            <person name="Marletaz F."/>
            <person name="Cho S.-J."/>
            <person name="Edsinger-Gonzales E."/>
            <person name="Havlak P."/>
            <person name="Kuo D.-H."/>
            <person name="Larsson T."/>
            <person name="Lv J."/>
            <person name="Arendt D."/>
            <person name="Savage R."/>
            <person name="Osoegawa K."/>
            <person name="de Jong P."/>
            <person name="Lindberg D.R."/>
            <person name="Seaver E.C."/>
            <person name="Weisblat D.A."/>
            <person name="Putnam N.H."/>
            <person name="Grigoriev I.V."/>
            <person name="Rokhsar D.S."/>
        </authorList>
    </citation>
    <scope>NUCLEOTIDE SEQUENCE</scope>
    <source>
        <strain evidence="4">I ESC-2004</strain>
    </source>
</reference>
<dbReference type="STRING" id="283909.R7UFE7"/>
<feature type="chain" id="PRO_5008787981" description="Nucleotide-diphospho-sugar transferase domain-containing protein" evidence="1">
    <location>
        <begin position="27"/>
        <end position="360"/>
    </location>
</feature>
<dbReference type="HOGENOM" id="CLU_039554_1_0_1"/>
<dbReference type="InterPro" id="IPR012444">
    <property type="entry name" value="DUF1647"/>
</dbReference>
<evidence type="ECO:0000313" key="3">
    <source>
        <dbReference type="EnsemblMetazoa" id="CapteP198493"/>
    </source>
</evidence>
<reference evidence="2 4" key="2">
    <citation type="journal article" date="2013" name="Nature">
        <title>Insights into bilaterian evolution from three spiralian genomes.</title>
        <authorList>
            <person name="Simakov O."/>
            <person name="Marletaz F."/>
            <person name="Cho S.J."/>
            <person name="Edsinger-Gonzales E."/>
            <person name="Havlak P."/>
            <person name="Hellsten U."/>
            <person name="Kuo D.H."/>
            <person name="Larsson T."/>
            <person name="Lv J."/>
            <person name="Arendt D."/>
            <person name="Savage R."/>
            <person name="Osoegawa K."/>
            <person name="de Jong P."/>
            <person name="Grimwood J."/>
            <person name="Chapman J.A."/>
            <person name="Shapiro H."/>
            <person name="Aerts A."/>
            <person name="Otillar R.P."/>
            <person name="Terry A.Y."/>
            <person name="Boore J.L."/>
            <person name="Grigoriev I.V."/>
            <person name="Lindberg D.R."/>
            <person name="Seaver E.C."/>
            <person name="Weisblat D.A."/>
            <person name="Putnam N.H."/>
            <person name="Rokhsar D.S."/>
        </authorList>
    </citation>
    <scope>NUCLEOTIDE SEQUENCE</scope>
    <source>
        <strain evidence="2 4">I ESC-2004</strain>
    </source>
</reference>
<dbReference type="Pfam" id="PF07801">
    <property type="entry name" value="DUF1647"/>
    <property type="match status" value="1"/>
</dbReference>
<reference evidence="3" key="3">
    <citation type="submission" date="2015-06" db="UniProtKB">
        <authorList>
            <consortium name="EnsemblMetazoa"/>
        </authorList>
    </citation>
    <scope>IDENTIFICATION</scope>
</reference>
<dbReference type="OrthoDB" id="5954868at2759"/>
<gene>
    <name evidence="2" type="ORF">CAPTEDRAFT_198493</name>
</gene>